<accession>A0A1G9LM03</accession>
<dbReference type="STRING" id="1075417.SAMN05421823_10791"/>
<dbReference type="SUPFAM" id="SSF51445">
    <property type="entry name" value="(Trans)glycosidases"/>
    <property type="match status" value="1"/>
</dbReference>
<feature type="domain" description="Endo-beta-1,6-galactanase-like" evidence="2">
    <location>
        <begin position="38"/>
        <end position="400"/>
    </location>
</feature>
<keyword evidence="4" id="KW-1185">Reference proteome</keyword>
<name>A0A1G9LM03_9BACT</name>
<dbReference type="Gene3D" id="3.20.20.80">
    <property type="entry name" value="Glycosidases"/>
    <property type="match status" value="1"/>
</dbReference>
<keyword evidence="3" id="KW-0378">Hydrolase</keyword>
<dbReference type="PANTHER" id="PTHR42767:SF1">
    <property type="entry name" value="ENDO-BETA-1,6-GALACTANASE-LIKE DOMAIN-CONTAINING PROTEIN"/>
    <property type="match status" value="1"/>
</dbReference>
<keyword evidence="1" id="KW-0732">Signal</keyword>
<dbReference type="Proteomes" id="UP000198510">
    <property type="component" value="Unassembled WGS sequence"/>
</dbReference>
<organism evidence="3 4">
    <name type="scientific">Catalinimonas alkaloidigena</name>
    <dbReference type="NCBI Taxonomy" id="1075417"/>
    <lineage>
        <taxon>Bacteria</taxon>
        <taxon>Pseudomonadati</taxon>
        <taxon>Bacteroidota</taxon>
        <taxon>Cytophagia</taxon>
        <taxon>Cytophagales</taxon>
        <taxon>Catalimonadaceae</taxon>
        <taxon>Catalinimonas</taxon>
    </lineage>
</organism>
<protein>
    <submittedName>
        <fullName evidence="3">O-Glycosyl hydrolase</fullName>
    </submittedName>
</protein>
<sequence>MHTNFLLSLIGCGLALALASCQPPPDQTPTERSGAREITVTVDAAQTYQTLENFGASDAWACQFVGQWPEATKTLLADRLFSLDTNAQGQPQGIGLSLWRFNIGAGSAEQGAESGIGDEWRRAASFLQPDGTYDWSRQAGQQWFLQAAQQRGVEQFLAFANSPHVTMTRNRKAYSSDGLSNLAPDRYEDFAAYLTTVVQGVRQQTGIDFQYLSPVNEPQWDWKDGGQEGSPYTNAEIAQLVRTLNRHLEQAGESVKIDVAEAGKINYLYETDDKPQRGEQIAAFFSPGSDDYIGDLSHVSPTISAHSYFTTSPAGQAASMRQQVARAIEASATPLHYWMSEYCILGDNAGEIDGNGRDLGMPAALYLARVMHNDLVMAQASAWHWWLAISPYDYKDGLLYVSKTKEGGSYHESKMLWAMGNYSRFVRPGAVRVAASSSDGAVLVSSFVHPEQQQSVTVVINPGADTLSLTLDFKNADVQRVRPYITDATQSLHPADGYDARQPLILLPRSVTSLVGTLR</sequence>
<reference evidence="3 4" key="1">
    <citation type="submission" date="2016-10" db="EMBL/GenBank/DDBJ databases">
        <authorList>
            <person name="de Groot N.N."/>
        </authorList>
    </citation>
    <scope>NUCLEOTIDE SEQUENCE [LARGE SCALE GENOMIC DNA]</scope>
    <source>
        <strain evidence="3 4">DSM 25186</strain>
    </source>
</reference>
<dbReference type="InterPro" id="IPR013780">
    <property type="entry name" value="Glyco_hydro_b"/>
</dbReference>
<dbReference type="InterPro" id="IPR039743">
    <property type="entry name" value="6GAL/EXGAL"/>
</dbReference>
<dbReference type="PANTHER" id="PTHR42767">
    <property type="entry name" value="ENDO-BETA-1,6-GALACTANASE"/>
    <property type="match status" value="1"/>
</dbReference>
<dbReference type="RefSeq" id="WP_176956095.1">
    <property type="nucleotide sequence ID" value="NZ_FNFO01000007.1"/>
</dbReference>
<evidence type="ECO:0000313" key="4">
    <source>
        <dbReference type="Proteomes" id="UP000198510"/>
    </source>
</evidence>
<dbReference type="InterPro" id="IPR039514">
    <property type="entry name" value="6GAL-like"/>
</dbReference>
<gene>
    <name evidence="3" type="ORF">SAMN05421823_10791</name>
</gene>
<evidence type="ECO:0000256" key="1">
    <source>
        <dbReference type="SAM" id="SignalP"/>
    </source>
</evidence>
<evidence type="ECO:0000313" key="3">
    <source>
        <dbReference type="EMBL" id="SDL62864.1"/>
    </source>
</evidence>
<dbReference type="EMBL" id="FNFO01000007">
    <property type="protein sequence ID" value="SDL62864.1"/>
    <property type="molecule type" value="Genomic_DNA"/>
</dbReference>
<feature type="signal peptide" evidence="1">
    <location>
        <begin position="1"/>
        <end position="17"/>
    </location>
</feature>
<feature type="chain" id="PRO_5011478522" evidence="1">
    <location>
        <begin position="18"/>
        <end position="519"/>
    </location>
</feature>
<dbReference type="Gene3D" id="2.60.40.1180">
    <property type="entry name" value="Golgi alpha-mannosidase II"/>
    <property type="match status" value="1"/>
</dbReference>
<proteinExistence type="predicted"/>
<dbReference type="Pfam" id="PF14587">
    <property type="entry name" value="Glyco_hydr_30_2"/>
    <property type="match status" value="1"/>
</dbReference>
<dbReference type="GO" id="GO:0004553">
    <property type="term" value="F:hydrolase activity, hydrolyzing O-glycosyl compounds"/>
    <property type="evidence" value="ECO:0007669"/>
    <property type="project" value="InterPro"/>
</dbReference>
<dbReference type="InterPro" id="IPR017853">
    <property type="entry name" value="GH"/>
</dbReference>
<evidence type="ECO:0000259" key="2">
    <source>
        <dbReference type="Pfam" id="PF14587"/>
    </source>
</evidence>
<dbReference type="AlphaFoldDB" id="A0A1G9LM03"/>